<feature type="domain" description="NFACT RNA-binding" evidence="2">
    <location>
        <begin position="352"/>
        <end position="454"/>
    </location>
</feature>
<keyword evidence="1" id="KW-0175">Coiled coil</keyword>
<dbReference type="GO" id="GO:0043023">
    <property type="term" value="F:ribosomal large subunit binding"/>
    <property type="evidence" value="ECO:0007669"/>
    <property type="project" value="TreeGrafter"/>
</dbReference>
<dbReference type="AlphaFoldDB" id="A0A1Y6CJH8"/>
<name>A0A1Y6CJH8_9BACT</name>
<dbReference type="EMBL" id="FWZT01000017">
    <property type="protein sequence ID" value="SMF55697.1"/>
    <property type="molecule type" value="Genomic_DNA"/>
</dbReference>
<dbReference type="GO" id="GO:1990112">
    <property type="term" value="C:RQC complex"/>
    <property type="evidence" value="ECO:0007669"/>
    <property type="project" value="TreeGrafter"/>
</dbReference>
<reference evidence="4" key="1">
    <citation type="submission" date="2017-04" db="EMBL/GenBank/DDBJ databases">
        <authorList>
            <person name="Varghese N."/>
            <person name="Submissions S."/>
        </authorList>
    </citation>
    <scope>NUCLEOTIDE SEQUENCE [LARGE SCALE GENOMIC DNA]</scope>
    <source>
        <strain evidence="4">RKEM611</strain>
    </source>
</reference>
<dbReference type="PANTHER" id="PTHR15239:SF6">
    <property type="entry name" value="RIBOSOME QUALITY CONTROL COMPLEX SUBUNIT NEMF"/>
    <property type="match status" value="1"/>
</dbReference>
<protein>
    <submittedName>
        <fullName evidence="3">Fibronectin-binding protein A N-terminus (FbpA)</fullName>
    </submittedName>
</protein>
<accession>A0A1Y6CJH8</accession>
<dbReference type="Pfam" id="PF05833">
    <property type="entry name" value="NFACT_N"/>
    <property type="match status" value="1"/>
</dbReference>
<dbReference type="GO" id="GO:0072344">
    <property type="term" value="P:rescue of stalled ribosome"/>
    <property type="evidence" value="ECO:0007669"/>
    <property type="project" value="TreeGrafter"/>
</dbReference>
<evidence type="ECO:0000259" key="2">
    <source>
        <dbReference type="Pfam" id="PF05670"/>
    </source>
</evidence>
<gene>
    <name evidence="3" type="ORF">SAMN06296036_117157</name>
</gene>
<dbReference type="InterPro" id="IPR051608">
    <property type="entry name" value="RQC_Subunit_NEMF"/>
</dbReference>
<dbReference type="RefSeq" id="WP_132321918.1">
    <property type="nucleotide sequence ID" value="NZ_FWZT01000017.1"/>
</dbReference>
<organism evidence="3 4">
    <name type="scientific">Pseudobacteriovorax antillogorgiicola</name>
    <dbReference type="NCBI Taxonomy" id="1513793"/>
    <lineage>
        <taxon>Bacteria</taxon>
        <taxon>Pseudomonadati</taxon>
        <taxon>Bdellovibrionota</taxon>
        <taxon>Oligoflexia</taxon>
        <taxon>Oligoflexales</taxon>
        <taxon>Pseudobacteriovoracaceae</taxon>
        <taxon>Pseudobacteriovorax</taxon>
    </lineage>
</organism>
<sequence length="480" mass="54470">MSDSYDHVKIRTAKSWQGKQPIYVFQSSFSGIKSADNPIKKFFVVIDSRQDVFGVRLTVDKPESLVPQGGMVNQMRKHCKGATIGDILKDDSNGNLWIVLYSQGQEWFLRLAKSRPPEMALVNPDGEMVMRMGMKGTFTKKKPLEDQVPGLNPSLISIKNEMIADFLKQFDEEVEENSEDDDDLDEEENDLSKEQRVLLQKLKRKLKTYRKAAEKQLGKIPEPKDIENMDKHAHLLQSFAYLVKDGDFQLELPKELSGQTEDIVIELDTEKSVGANIENFFVGAKKARKSREMGLKVAESNRKDLEQLESDLKMLQEPLPLSEVELLFDKYKLPRVQASNTQAKAAAVAKPYRVFKSSSGHDILVGKGPRENDELTKSAKTNDYWIHTSAVAGSHIVVPAAKDIRQALPSQLLREAAILAVHYSKLRSDMAGEVYVARRSEIKKQKGMPPGLWNVERCKTLFFRYSQEDLKQVLDRLQSQ</sequence>
<evidence type="ECO:0000256" key="1">
    <source>
        <dbReference type="SAM" id="Coils"/>
    </source>
</evidence>
<dbReference type="Pfam" id="PF05670">
    <property type="entry name" value="NFACT-R_1"/>
    <property type="match status" value="1"/>
</dbReference>
<dbReference type="GO" id="GO:0000049">
    <property type="term" value="F:tRNA binding"/>
    <property type="evidence" value="ECO:0007669"/>
    <property type="project" value="TreeGrafter"/>
</dbReference>
<dbReference type="InterPro" id="IPR008532">
    <property type="entry name" value="NFACT_RNA-bd"/>
</dbReference>
<feature type="coiled-coil region" evidence="1">
    <location>
        <begin position="167"/>
        <end position="219"/>
    </location>
</feature>
<proteinExistence type="predicted"/>
<evidence type="ECO:0000313" key="3">
    <source>
        <dbReference type="EMBL" id="SMF55697.1"/>
    </source>
</evidence>
<dbReference type="STRING" id="1513793.SAMN06296036_117157"/>
<dbReference type="PANTHER" id="PTHR15239">
    <property type="entry name" value="NUCLEAR EXPORT MEDIATOR FACTOR NEMF"/>
    <property type="match status" value="1"/>
</dbReference>
<dbReference type="Proteomes" id="UP000192907">
    <property type="component" value="Unassembled WGS sequence"/>
</dbReference>
<dbReference type="OrthoDB" id="9766163at2"/>
<keyword evidence="4" id="KW-1185">Reference proteome</keyword>
<evidence type="ECO:0000313" key="4">
    <source>
        <dbReference type="Proteomes" id="UP000192907"/>
    </source>
</evidence>